<dbReference type="AlphaFoldDB" id="A0A4Y2GQP5"/>
<keyword evidence="3" id="KW-1185">Reference proteome</keyword>
<dbReference type="OrthoDB" id="10411573at2759"/>
<reference evidence="2 3" key="1">
    <citation type="journal article" date="2019" name="Sci. Rep.">
        <title>Orb-weaving spider Araneus ventricosus genome elucidates the spidroin gene catalogue.</title>
        <authorList>
            <person name="Kono N."/>
            <person name="Nakamura H."/>
            <person name="Ohtoshi R."/>
            <person name="Moran D.A.P."/>
            <person name="Shinohara A."/>
            <person name="Yoshida Y."/>
            <person name="Fujiwara M."/>
            <person name="Mori M."/>
            <person name="Tomita M."/>
            <person name="Arakawa K."/>
        </authorList>
    </citation>
    <scope>NUCLEOTIDE SEQUENCE [LARGE SCALE GENOMIC DNA]</scope>
</reference>
<proteinExistence type="predicted"/>
<evidence type="ECO:0000313" key="2">
    <source>
        <dbReference type="EMBL" id="GBM55086.1"/>
    </source>
</evidence>
<feature type="region of interest" description="Disordered" evidence="1">
    <location>
        <begin position="65"/>
        <end position="98"/>
    </location>
</feature>
<dbReference type="EMBL" id="BGPR01001485">
    <property type="protein sequence ID" value="GBM55086.1"/>
    <property type="molecule type" value="Genomic_DNA"/>
</dbReference>
<name>A0A4Y2GQP5_ARAVE</name>
<organism evidence="2 3">
    <name type="scientific">Araneus ventricosus</name>
    <name type="common">Orbweaver spider</name>
    <name type="synonym">Epeira ventricosa</name>
    <dbReference type="NCBI Taxonomy" id="182803"/>
    <lineage>
        <taxon>Eukaryota</taxon>
        <taxon>Metazoa</taxon>
        <taxon>Ecdysozoa</taxon>
        <taxon>Arthropoda</taxon>
        <taxon>Chelicerata</taxon>
        <taxon>Arachnida</taxon>
        <taxon>Araneae</taxon>
        <taxon>Araneomorphae</taxon>
        <taxon>Entelegynae</taxon>
        <taxon>Araneoidea</taxon>
        <taxon>Araneidae</taxon>
        <taxon>Araneus</taxon>
    </lineage>
</organism>
<sequence length="116" mass="12621">MMDFLSPHTESQGGSNAYRFISFPPYPSYPSVGIFDNDTADDCIDFFSPVLATLQQRRAAKMATRRLTSFTSTSSDAGCHGDGSERRGEGVASQSLAGASGRLSLSYRRERARAIE</sequence>
<protein>
    <submittedName>
        <fullName evidence="2">Uncharacterized protein</fullName>
    </submittedName>
</protein>
<comment type="caution">
    <text evidence="2">The sequence shown here is derived from an EMBL/GenBank/DDBJ whole genome shotgun (WGS) entry which is preliminary data.</text>
</comment>
<dbReference type="Proteomes" id="UP000499080">
    <property type="component" value="Unassembled WGS sequence"/>
</dbReference>
<evidence type="ECO:0000256" key="1">
    <source>
        <dbReference type="SAM" id="MobiDB-lite"/>
    </source>
</evidence>
<gene>
    <name evidence="2" type="ORF">AVEN_55971_1</name>
</gene>
<evidence type="ECO:0000313" key="3">
    <source>
        <dbReference type="Proteomes" id="UP000499080"/>
    </source>
</evidence>
<feature type="compositionally biased region" description="Low complexity" evidence="1">
    <location>
        <begin position="65"/>
        <end position="75"/>
    </location>
</feature>
<accession>A0A4Y2GQP5</accession>